<evidence type="ECO:0000256" key="3">
    <source>
        <dbReference type="ARBA" id="ARBA00022692"/>
    </source>
</evidence>
<accession>A0ABY4RXG5</accession>
<dbReference type="Pfam" id="PF00950">
    <property type="entry name" value="ABC-3"/>
    <property type="match status" value="1"/>
</dbReference>
<evidence type="ECO:0000256" key="5">
    <source>
        <dbReference type="ARBA" id="ARBA00023136"/>
    </source>
</evidence>
<evidence type="ECO:0000313" key="8">
    <source>
        <dbReference type="EMBL" id="UQZ86366.1"/>
    </source>
</evidence>
<sequence>MLHYEFMQRAFLAGGIVSLLASVLGVYLMLRRQALMADTLSHVSLAGVALGSLLRLNPVVTAFLVAIVGACAVEYVRRSFRSFSEISIAIIMIGGLASSVVIMNMSQGLSKSMNAYLFGSIVAVSGGELWLMLAVAVIGGLYFCLLRRPLYVLAFDEETAETSGLKVKLLSLSFSIMTGMAVAVAMPIVGVLLVSSLVVLPAALAIRIARSFAGAIWIAMAAGLTGVYTGLTASYKLNTPPGGTIALTLLAFLIGGLLVKRGWLYIGKLRNRNVPLQEEKIGSATSGELTHAPSRGMQ</sequence>
<keyword evidence="5 7" id="KW-0472">Membrane</keyword>
<feature type="transmembrane region" description="Helical" evidence="7">
    <location>
        <begin position="212"/>
        <end position="231"/>
    </location>
</feature>
<feature type="transmembrane region" description="Helical" evidence="7">
    <location>
        <begin position="6"/>
        <end position="30"/>
    </location>
</feature>
<keyword evidence="4 7" id="KW-1133">Transmembrane helix</keyword>
<organism evidence="8 9">
    <name type="scientific">Paenibacillus konkukensis</name>
    <dbReference type="NCBI Taxonomy" id="2020716"/>
    <lineage>
        <taxon>Bacteria</taxon>
        <taxon>Bacillati</taxon>
        <taxon>Bacillota</taxon>
        <taxon>Bacilli</taxon>
        <taxon>Bacillales</taxon>
        <taxon>Paenibacillaceae</taxon>
        <taxon>Paenibacillus</taxon>
    </lineage>
</organism>
<dbReference type="InterPro" id="IPR037294">
    <property type="entry name" value="ABC_BtuC-like"/>
</dbReference>
<evidence type="ECO:0000256" key="2">
    <source>
        <dbReference type="ARBA" id="ARBA00008034"/>
    </source>
</evidence>
<keyword evidence="9" id="KW-1185">Reference proteome</keyword>
<gene>
    <name evidence="8" type="primary">znuB_1</name>
    <name evidence="8" type="ORF">SK3146_05659</name>
</gene>
<feature type="transmembrane region" description="Helical" evidence="7">
    <location>
        <begin position="243"/>
        <end position="263"/>
    </location>
</feature>
<comment type="similarity">
    <text evidence="2 6">Belongs to the ABC-3 integral membrane protein family.</text>
</comment>
<evidence type="ECO:0000256" key="4">
    <source>
        <dbReference type="ARBA" id="ARBA00022989"/>
    </source>
</evidence>
<keyword evidence="6" id="KW-0813">Transport</keyword>
<dbReference type="SUPFAM" id="SSF81345">
    <property type="entry name" value="ABC transporter involved in vitamin B12 uptake, BtuC"/>
    <property type="match status" value="1"/>
</dbReference>
<evidence type="ECO:0000256" key="1">
    <source>
        <dbReference type="ARBA" id="ARBA00004141"/>
    </source>
</evidence>
<comment type="subcellular location">
    <subcellularLocation>
        <location evidence="6">Cell membrane</location>
        <topology evidence="6">Multi-pass membrane protein</topology>
    </subcellularLocation>
    <subcellularLocation>
        <location evidence="1">Membrane</location>
        <topology evidence="1">Multi-pass membrane protein</topology>
    </subcellularLocation>
</comment>
<dbReference type="Gene3D" id="1.10.3470.10">
    <property type="entry name" value="ABC transporter involved in vitamin B12 uptake, BtuC"/>
    <property type="match status" value="1"/>
</dbReference>
<reference evidence="8" key="1">
    <citation type="submission" date="2018-02" db="EMBL/GenBank/DDBJ databases">
        <authorList>
            <person name="Kim S.-K."/>
            <person name="Jung H.-I."/>
            <person name="Lee S.-W."/>
        </authorList>
    </citation>
    <scope>NUCLEOTIDE SEQUENCE</scope>
    <source>
        <strain evidence="8">SK3146</strain>
    </source>
</reference>
<evidence type="ECO:0000256" key="7">
    <source>
        <dbReference type="SAM" id="Phobius"/>
    </source>
</evidence>
<feature type="transmembrane region" description="Helical" evidence="7">
    <location>
        <begin position="42"/>
        <end position="70"/>
    </location>
</feature>
<name>A0ABY4RXG5_9BACL</name>
<evidence type="ECO:0000256" key="6">
    <source>
        <dbReference type="RuleBase" id="RU003943"/>
    </source>
</evidence>
<feature type="transmembrane region" description="Helical" evidence="7">
    <location>
        <begin position="82"/>
        <end position="103"/>
    </location>
</feature>
<proteinExistence type="inferred from homology"/>
<feature type="transmembrane region" description="Helical" evidence="7">
    <location>
        <begin position="115"/>
        <end position="143"/>
    </location>
</feature>
<keyword evidence="3 6" id="KW-0812">Transmembrane</keyword>
<dbReference type="InterPro" id="IPR001626">
    <property type="entry name" value="ABC_TroCD"/>
</dbReference>
<dbReference type="PANTHER" id="PTHR30477:SF0">
    <property type="entry name" value="METAL TRANSPORT SYSTEM MEMBRANE PROTEIN TM_0125-RELATED"/>
    <property type="match status" value="1"/>
</dbReference>
<dbReference type="Proteomes" id="UP001057134">
    <property type="component" value="Chromosome"/>
</dbReference>
<dbReference type="CDD" id="cd06550">
    <property type="entry name" value="TM_ABC_iron-siderophores_like"/>
    <property type="match status" value="1"/>
</dbReference>
<reference evidence="8" key="2">
    <citation type="journal article" date="2021" name="J Anim Sci Technol">
        <title>Complete genome sequence of Paenibacillus konkukensis sp. nov. SK3146 as a potential probiotic strain.</title>
        <authorList>
            <person name="Jung H.I."/>
            <person name="Park S."/>
            <person name="Niu K.M."/>
            <person name="Lee S.W."/>
            <person name="Kothari D."/>
            <person name="Yi K.J."/>
            <person name="Kim S.K."/>
        </authorList>
    </citation>
    <scope>NUCLEOTIDE SEQUENCE</scope>
    <source>
        <strain evidence="8">SK3146</strain>
    </source>
</reference>
<evidence type="ECO:0000313" key="9">
    <source>
        <dbReference type="Proteomes" id="UP001057134"/>
    </source>
</evidence>
<feature type="transmembrane region" description="Helical" evidence="7">
    <location>
        <begin position="174"/>
        <end position="200"/>
    </location>
</feature>
<dbReference type="EMBL" id="CP027059">
    <property type="protein sequence ID" value="UQZ86366.1"/>
    <property type="molecule type" value="Genomic_DNA"/>
</dbReference>
<protein>
    <submittedName>
        <fullName evidence="8">High-affinity zinc uptake system membrane protein ZnuB</fullName>
    </submittedName>
</protein>
<dbReference type="PANTHER" id="PTHR30477">
    <property type="entry name" value="ABC-TRANSPORTER METAL-BINDING PROTEIN"/>
    <property type="match status" value="1"/>
</dbReference>